<dbReference type="EMBL" id="CP133616">
    <property type="protein sequence ID" value="WMV29706.1"/>
    <property type="molecule type" value="Genomic_DNA"/>
</dbReference>
<accession>A0AAF0TRI3</accession>
<organism evidence="1 2">
    <name type="scientific">Solanum verrucosum</name>
    <dbReference type="NCBI Taxonomy" id="315347"/>
    <lineage>
        <taxon>Eukaryota</taxon>
        <taxon>Viridiplantae</taxon>
        <taxon>Streptophyta</taxon>
        <taxon>Embryophyta</taxon>
        <taxon>Tracheophyta</taxon>
        <taxon>Spermatophyta</taxon>
        <taxon>Magnoliopsida</taxon>
        <taxon>eudicotyledons</taxon>
        <taxon>Gunneridae</taxon>
        <taxon>Pentapetalae</taxon>
        <taxon>asterids</taxon>
        <taxon>lamiids</taxon>
        <taxon>Solanales</taxon>
        <taxon>Solanaceae</taxon>
        <taxon>Solanoideae</taxon>
        <taxon>Solaneae</taxon>
        <taxon>Solanum</taxon>
    </lineage>
</organism>
<protein>
    <submittedName>
        <fullName evidence="1">Uncharacterized protein</fullName>
    </submittedName>
</protein>
<reference evidence="1" key="1">
    <citation type="submission" date="2023-08" db="EMBL/GenBank/DDBJ databases">
        <title>A de novo genome assembly of Solanum verrucosum Schlechtendal, a Mexican diploid species geographically isolated from the other diploid A-genome species in potato relatives.</title>
        <authorList>
            <person name="Hosaka K."/>
        </authorList>
    </citation>
    <scope>NUCLEOTIDE SEQUENCE</scope>
    <source>
        <tissue evidence="1">Young leaves</tissue>
    </source>
</reference>
<evidence type="ECO:0000313" key="2">
    <source>
        <dbReference type="Proteomes" id="UP001234989"/>
    </source>
</evidence>
<sequence>MTTSFTTTRGSFRGLALALEGLARMRGTLP</sequence>
<name>A0AAF0TRI3_SOLVR</name>
<proteinExistence type="predicted"/>
<dbReference type="AlphaFoldDB" id="A0AAF0TRI3"/>
<dbReference type="Proteomes" id="UP001234989">
    <property type="component" value="Chromosome 5"/>
</dbReference>
<gene>
    <name evidence="1" type="ORF">MTR67_023091</name>
</gene>
<evidence type="ECO:0000313" key="1">
    <source>
        <dbReference type="EMBL" id="WMV29706.1"/>
    </source>
</evidence>
<keyword evidence="2" id="KW-1185">Reference proteome</keyword>